<comment type="caution">
    <text evidence="1">The sequence shown here is derived from an EMBL/GenBank/DDBJ whole genome shotgun (WGS) entry which is preliminary data.</text>
</comment>
<organism evidence="1">
    <name type="scientific">Sesamum latifolium</name>
    <dbReference type="NCBI Taxonomy" id="2727402"/>
    <lineage>
        <taxon>Eukaryota</taxon>
        <taxon>Viridiplantae</taxon>
        <taxon>Streptophyta</taxon>
        <taxon>Embryophyta</taxon>
        <taxon>Tracheophyta</taxon>
        <taxon>Spermatophyta</taxon>
        <taxon>Magnoliopsida</taxon>
        <taxon>eudicotyledons</taxon>
        <taxon>Gunneridae</taxon>
        <taxon>Pentapetalae</taxon>
        <taxon>asterids</taxon>
        <taxon>lamiids</taxon>
        <taxon>Lamiales</taxon>
        <taxon>Pedaliaceae</taxon>
        <taxon>Sesamum</taxon>
    </lineage>
</organism>
<accession>A0AAW2VCC9</accession>
<name>A0AAW2VCC9_9LAMI</name>
<dbReference type="AlphaFoldDB" id="A0AAW2VCC9"/>
<protein>
    <submittedName>
        <fullName evidence="1">Uncharacterized protein</fullName>
    </submittedName>
</protein>
<dbReference type="EMBL" id="JACGWN010000010">
    <property type="protein sequence ID" value="KAL0426848.1"/>
    <property type="molecule type" value="Genomic_DNA"/>
</dbReference>
<reference evidence="1" key="2">
    <citation type="journal article" date="2024" name="Plant">
        <title>Genomic evolution and insights into agronomic trait innovations of Sesamum species.</title>
        <authorList>
            <person name="Miao H."/>
            <person name="Wang L."/>
            <person name="Qu L."/>
            <person name="Liu H."/>
            <person name="Sun Y."/>
            <person name="Le M."/>
            <person name="Wang Q."/>
            <person name="Wei S."/>
            <person name="Zheng Y."/>
            <person name="Lin W."/>
            <person name="Duan Y."/>
            <person name="Cao H."/>
            <person name="Xiong S."/>
            <person name="Wang X."/>
            <person name="Wei L."/>
            <person name="Li C."/>
            <person name="Ma Q."/>
            <person name="Ju M."/>
            <person name="Zhao R."/>
            <person name="Li G."/>
            <person name="Mu C."/>
            <person name="Tian Q."/>
            <person name="Mei H."/>
            <person name="Zhang T."/>
            <person name="Gao T."/>
            <person name="Zhang H."/>
        </authorList>
    </citation>
    <scope>NUCLEOTIDE SEQUENCE</scope>
    <source>
        <strain evidence="1">KEN1</strain>
    </source>
</reference>
<proteinExistence type="predicted"/>
<gene>
    <name evidence="1" type="ORF">Slati_2859600</name>
</gene>
<sequence>MAGTSSFFLPTGGIFRFILVLGDNVRSFHRGISGSVGKNFRRGSFGHKKGSLLDVCPLSLRTSPSIESIAAAGGTPYFRLYLS</sequence>
<evidence type="ECO:0000313" key="1">
    <source>
        <dbReference type="EMBL" id="KAL0426848.1"/>
    </source>
</evidence>
<reference evidence="1" key="1">
    <citation type="submission" date="2020-06" db="EMBL/GenBank/DDBJ databases">
        <authorList>
            <person name="Li T."/>
            <person name="Hu X."/>
            <person name="Zhang T."/>
            <person name="Song X."/>
            <person name="Zhang H."/>
            <person name="Dai N."/>
            <person name="Sheng W."/>
            <person name="Hou X."/>
            <person name="Wei L."/>
        </authorList>
    </citation>
    <scope>NUCLEOTIDE SEQUENCE</scope>
    <source>
        <strain evidence="1">KEN1</strain>
        <tissue evidence="1">Leaf</tissue>
    </source>
</reference>